<evidence type="ECO:0000313" key="2">
    <source>
        <dbReference type="Proteomes" id="UP000594638"/>
    </source>
</evidence>
<reference evidence="1 2" key="1">
    <citation type="submission" date="2019-12" db="EMBL/GenBank/DDBJ databases">
        <authorList>
            <person name="Alioto T."/>
            <person name="Alioto T."/>
            <person name="Gomez Garrido J."/>
        </authorList>
    </citation>
    <scope>NUCLEOTIDE SEQUENCE [LARGE SCALE GENOMIC DNA]</scope>
</reference>
<dbReference type="EMBL" id="CACTIH010000287">
    <property type="protein sequence ID" value="CAA2958794.1"/>
    <property type="molecule type" value="Genomic_DNA"/>
</dbReference>
<dbReference type="AlphaFoldDB" id="A0A8S0PWT3"/>
<accession>A0A8S0PWT3</accession>
<name>A0A8S0PWT3_OLEEU</name>
<comment type="caution">
    <text evidence="1">The sequence shown here is derived from an EMBL/GenBank/DDBJ whole genome shotgun (WGS) entry which is preliminary data.</text>
</comment>
<organism evidence="1 2">
    <name type="scientific">Olea europaea subsp. europaea</name>
    <dbReference type="NCBI Taxonomy" id="158383"/>
    <lineage>
        <taxon>Eukaryota</taxon>
        <taxon>Viridiplantae</taxon>
        <taxon>Streptophyta</taxon>
        <taxon>Embryophyta</taxon>
        <taxon>Tracheophyta</taxon>
        <taxon>Spermatophyta</taxon>
        <taxon>Magnoliopsida</taxon>
        <taxon>eudicotyledons</taxon>
        <taxon>Gunneridae</taxon>
        <taxon>Pentapetalae</taxon>
        <taxon>asterids</taxon>
        <taxon>lamiids</taxon>
        <taxon>Lamiales</taxon>
        <taxon>Oleaceae</taxon>
        <taxon>Oleeae</taxon>
        <taxon>Olea</taxon>
    </lineage>
</organism>
<proteinExistence type="predicted"/>
<keyword evidence="2" id="KW-1185">Reference proteome</keyword>
<evidence type="ECO:0000313" key="1">
    <source>
        <dbReference type="EMBL" id="CAA2958794.1"/>
    </source>
</evidence>
<dbReference type="PANTHER" id="PTHR33237:SF31">
    <property type="entry name" value="F2P16.13 PROTEIN"/>
    <property type="match status" value="1"/>
</dbReference>
<dbReference type="Gramene" id="OE9A023120T1">
    <property type="protein sequence ID" value="OE9A023120C1"/>
    <property type="gene ID" value="OE9A023120"/>
</dbReference>
<dbReference type="OrthoDB" id="674685at2759"/>
<dbReference type="PANTHER" id="PTHR33237">
    <property type="entry name" value="F2P16.13 PROTEIN-RELATED"/>
    <property type="match status" value="1"/>
</dbReference>
<dbReference type="Proteomes" id="UP000594638">
    <property type="component" value="Unassembled WGS sequence"/>
</dbReference>
<gene>
    <name evidence="1" type="ORF">OLEA9_A023120</name>
</gene>
<protein>
    <submittedName>
        <fullName evidence="1">Uncharacterized protein</fullName>
    </submittedName>
</protein>
<sequence length="113" mass="13083">MFFLENFLCGSHKSMRNNERRRSVRLEEKNGSFKGMKSGLSSKALLMAKMISWRKVQDDDEERPEDIDFGDEDDVVWKRTIIKGEKCRPLDFSGKILYDSNGNLLPDSPLHPC</sequence>